<evidence type="ECO:0000313" key="3">
    <source>
        <dbReference type="EMBL" id="SEW30655.1"/>
    </source>
</evidence>
<dbReference type="InterPro" id="IPR053150">
    <property type="entry name" value="Teicoplanin_resist-assoc"/>
</dbReference>
<feature type="transmembrane region" description="Helical" evidence="1">
    <location>
        <begin position="106"/>
        <end position="123"/>
    </location>
</feature>
<keyword evidence="1" id="KW-0812">Transmembrane</keyword>
<name>A0A1I0QSW8_9FIRM</name>
<dbReference type="STRING" id="99656.SAMN05421659_10973"/>
<feature type="transmembrane region" description="Helical" evidence="1">
    <location>
        <begin position="14"/>
        <end position="36"/>
    </location>
</feature>
<keyword evidence="1" id="KW-0472">Membrane</keyword>
<dbReference type="AlphaFoldDB" id="A0A1I0QSW8"/>
<dbReference type="Proteomes" id="UP000199701">
    <property type="component" value="Unassembled WGS sequence"/>
</dbReference>
<organism evidence="3 4">
    <name type="scientific">[Clostridium] fimetarium</name>
    <dbReference type="NCBI Taxonomy" id="99656"/>
    <lineage>
        <taxon>Bacteria</taxon>
        <taxon>Bacillati</taxon>
        <taxon>Bacillota</taxon>
        <taxon>Clostridia</taxon>
        <taxon>Lachnospirales</taxon>
        <taxon>Lachnospiraceae</taxon>
    </lineage>
</organism>
<feature type="transmembrane region" description="Helical" evidence="1">
    <location>
        <begin position="52"/>
        <end position="72"/>
    </location>
</feature>
<dbReference type="RefSeq" id="WP_092454401.1">
    <property type="nucleotide sequence ID" value="NZ_FOJI01000009.1"/>
</dbReference>
<feature type="transmembrane region" description="Helical" evidence="1">
    <location>
        <begin position="161"/>
        <end position="182"/>
    </location>
</feature>
<keyword evidence="4" id="KW-1185">Reference proteome</keyword>
<feature type="transmembrane region" description="Helical" evidence="1">
    <location>
        <begin position="194"/>
        <end position="215"/>
    </location>
</feature>
<reference evidence="3 4" key="1">
    <citation type="submission" date="2016-10" db="EMBL/GenBank/DDBJ databases">
        <authorList>
            <person name="de Groot N.N."/>
        </authorList>
    </citation>
    <scope>NUCLEOTIDE SEQUENCE [LARGE SCALE GENOMIC DNA]</scope>
    <source>
        <strain evidence="3 4">DSM 9179</strain>
    </source>
</reference>
<sequence>MDEIMQIVYQAKEYLTLGIAAVILAAVVFVILYYIIYRKIMKGTKKLSNRKILISAVFICYIMVVFGATLLGRRSSSWNNANINFQLFSSYRAAWNHASSIEWRNIILNILMFVPLGFLLPLWSKRFKVIWKTYLSGLLLTVLIEGIQLFAKSGISEIDDIFNNTIGTVIGYGLVMLVLAIFKGKNNKHSIWKIISMQLPLIVTVIGFACIFIVYQHQEYGNLSENYNYKVNMSKAKYSVNTVLSKQEKSGDIYNTKIGNFSETLEFANEFFAKLNTSVNESKNDIFEYAAIFHSMDGNYSLSVDYVGFKIGFTDFDEIQVNEKMECDFETVKKALSLYGISIPDKSEFSRKDGGTYTISVKKYLEGNTITDGELRCIVNENGKIASIRNNIIAYSRYKKCNIISEQEAYERIKEGKFLYYNSSGAIKQLAIQSVDLSYRMDSKGYFQPVYEFLTLVNGRETTIVIPCIK</sequence>
<dbReference type="OrthoDB" id="9805025at2"/>
<evidence type="ECO:0000259" key="2">
    <source>
        <dbReference type="Pfam" id="PF04892"/>
    </source>
</evidence>
<gene>
    <name evidence="3" type="ORF">SAMN05421659_10973</name>
</gene>
<proteinExistence type="predicted"/>
<dbReference type="PANTHER" id="PTHR36834">
    <property type="entry name" value="MEMBRANE PROTEIN-RELATED"/>
    <property type="match status" value="1"/>
</dbReference>
<feature type="transmembrane region" description="Helical" evidence="1">
    <location>
        <begin position="135"/>
        <end position="155"/>
    </location>
</feature>
<dbReference type="EMBL" id="FOJI01000009">
    <property type="protein sequence ID" value="SEW30655.1"/>
    <property type="molecule type" value="Genomic_DNA"/>
</dbReference>
<feature type="domain" description="VanZ-like" evidence="2">
    <location>
        <begin position="58"/>
        <end position="178"/>
    </location>
</feature>
<evidence type="ECO:0000313" key="4">
    <source>
        <dbReference type="Proteomes" id="UP000199701"/>
    </source>
</evidence>
<dbReference type="PANTHER" id="PTHR36834:SF1">
    <property type="entry name" value="INTEGRAL MEMBRANE PROTEIN"/>
    <property type="match status" value="1"/>
</dbReference>
<dbReference type="InterPro" id="IPR006976">
    <property type="entry name" value="VanZ-like"/>
</dbReference>
<dbReference type="Pfam" id="PF04892">
    <property type="entry name" value="VanZ"/>
    <property type="match status" value="1"/>
</dbReference>
<evidence type="ECO:0000256" key="1">
    <source>
        <dbReference type="SAM" id="Phobius"/>
    </source>
</evidence>
<keyword evidence="1" id="KW-1133">Transmembrane helix</keyword>
<accession>A0A1I0QSW8</accession>
<protein>
    <submittedName>
        <fullName evidence="3">Glycopeptide antibiotics resistance protein</fullName>
    </submittedName>
</protein>